<proteinExistence type="predicted"/>
<dbReference type="Proteomes" id="UP000008842">
    <property type="component" value="Chromosome"/>
</dbReference>
<accession>B2RI30</accession>
<dbReference type="EMBL" id="AP009380">
    <property type="protein sequence ID" value="BAG33025.1"/>
    <property type="molecule type" value="Genomic_DNA"/>
</dbReference>
<dbReference type="KEGG" id="pgn:PGN_0506"/>
<organism evidence="1 2">
    <name type="scientific">Porphyromonas gingivalis (strain ATCC 33277 / DSM 20709 / CIP 103683 / JCM 12257 / NCTC 11834 / 2561)</name>
    <dbReference type="NCBI Taxonomy" id="431947"/>
    <lineage>
        <taxon>Bacteria</taxon>
        <taxon>Pseudomonadati</taxon>
        <taxon>Bacteroidota</taxon>
        <taxon>Bacteroidia</taxon>
        <taxon>Bacteroidales</taxon>
        <taxon>Porphyromonadaceae</taxon>
        <taxon>Porphyromonas</taxon>
    </lineage>
</organism>
<reference evidence="1 2" key="1">
    <citation type="journal article" date="2008" name="DNA Res.">
        <title>Determination of the genome sequence of Porphyromonas gingivalis strain ATCC 33277 and genomic comparison with strain W83 revealed extensive genome rearrangements in P. gingivalis.</title>
        <authorList>
            <person name="Naito M."/>
            <person name="Hirakawa H."/>
            <person name="Yamashita A."/>
            <person name="Ohara N."/>
            <person name="Shoji M."/>
            <person name="Yukitake H."/>
            <person name="Nakayama K."/>
            <person name="Toh H."/>
            <person name="Yoshimura F."/>
            <person name="Kuhara S."/>
            <person name="Hattori M."/>
            <person name="Hayashi T."/>
            <person name="Nakayama K."/>
        </authorList>
    </citation>
    <scope>NUCLEOTIDE SEQUENCE [LARGE SCALE GENOMIC DNA]</scope>
    <source>
        <strain evidence="2">ATCC 33277 / DSM 20709 / CIP 103683 / JCM 12257 / NCTC 11834 / 2561</strain>
    </source>
</reference>
<evidence type="ECO:0000313" key="1">
    <source>
        <dbReference type="EMBL" id="BAG33025.1"/>
    </source>
</evidence>
<dbReference type="AlphaFoldDB" id="B2RI30"/>
<sequence length="45" mass="5158">MGALYVIEAIECLFVLTPHGIKTLLSTYHDGIYLYRPDETRLMTV</sequence>
<dbReference type="HOGENOM" id="CLU_3203389_0_0_10"/>
<name>B2RI30_PORG3</name>
<gene>
    <name evidence="1" type="ordered locus">PGN_0506</name>
</gene>
<protein>
    <submittedName>
        <fullName evidence="1">Uncharacterized protein</fullName>
    </submittedName>
</protein>
<evidence type="ECO:0000313" key="2">
    <source>
        <dbReference type="Proteomes" id="UP000008842"/>
    </source>
</evidence>